<dbReference type="EMBL" id="SLXQ01000013">
    <property type="protein sequence ID" value="TCP46760.1"/>
    <property type="molecule type" value="Genomic_DNA"/>
</dbReference>
<comment type="caution">
    <text evidence="2">The sequence shown here is derived from an EMBL/GenBank/DDBJ whole genome shotgun (WGS) entry which is preliminary data.</text>
</comment>
<proteinExistence type="predicted"/>
<dbReference type="CDD" id="cd07716">
    <property type="entry name" value="RNaseZ_short-form-like_MBL-fold"/>
    <property type="match status" value="1"/>
</dbReference>
<dbReference type="Gene3D" id="3.60.15.10">
    <property type="entry name" value="Ribonuclease Z/Hydroxyacylglutathione hydrolase-like"/>
    <property type="match status" value="1"/>
</dbReference>
<dbReference type="PANTHER" id="PTHR46018:SF4">
    <property type="entry name" value="METALLO-HYDROLASE YHFI-RELATED"/>
    <property type="match status" value="1"/>
</dbReference>
<dbReference type="InterPro" id="IPR001279">
    <property type="entry name" value="Metallo-B-lactamas"/>
</dbReference>
<organism evidence="2 3">
    <name type="scientific">Tamaricihabitans halophyticus</name>
    <dbReference type="NCBI Taxonomy" id="1262583"/>
    <lineage>
        <taxon>Bacteria</taxon>
        <taxon>Bacillati</taxon>
        <taxon>Actinomycetota</taxon>
        <taxon>Actinomycetes</taxon>
        <taxon>Pseudonocardiales</taxon>
        <taxon>Pseudonocardiaceae</taxon>
        <taxon>Tamaricihabitans</taxon>
    </lineage>
</organism>
<dbReference type="PANTHER" id="PTHR46018">
    <property type="entry name" value="ZINC PHOSPHODIESTERASE ELAC PROTEIN 1"/>
    <property type="match status" value="1"/>
</dbReference>
<evidence type="ECO:0000313" key="2">
    <source>
        <dbReference type="EMBL" id="TCP46760.1"/>
    </source>
</evidence>
<dbReference type="OrthoDB" id="9800940at2"/>
<dbReference type="Proteomes" id="UP000294911">
    <property type="component" value="Unassembled WGS sequence"/>
</dbReference>
<dbReference type="InterPro" id="IPR036866">
    <property type="entry name" value="RibonucZ/Hydroxyglut_hydro"/>
</dbReference>
<keyword evidence="3" id="KW-1185">Reference proteome</keyword>
<evidence type="ECO:0000313" key="3">
    <source>
        <dbReference type="Proteomes" id="UP000294911"/>
    </source>
</evidence>
<dbReference type="RefSeq" id="WP_132879448.1">
    <property type="nucleotide sequence ID" value="NZ_SLXQ01000013.1"/>
</dbReference>
<accession>A0A4R2QCL6</accession>
<protein>
    <submittedName>
        <fullName evidence="2">Ribonuclease BN (tRNA processing enzyme)</fullName>
    </submittedName>
</protein>
<dbReference type="Pfam" id="PF12706">
    <property type="entry name" value="Lactamase_B_2"/>
    <property type="match status" value="1"/>
</dbReference>
<evidence type="ECO:0000259" key="1">
    <source>
        <dbReference type="Pfam" id="PF12706"/>
    </source>
</evidence>
<gene>
    <name evidence="2" type="ORF">EV191_11336</name>
</gene>
<dbReference type="AlphaFoldDB" id="A0A4R2QCL6"/>
<dbReference type="SUPFAM" id="SSF56281">
    <property type="entry name" value="Metallo-hydrolase/oxidoreductase"/>
    <property type="match status" value="1"/>
</dbReference>
<name>A0A4R2QCL6_9PSEU</name>
<dbReference type="GO" id="GO:0042781">
    <property type="term" value="F:3'-tRNA processing endoribonuclease activity"/>
    <property type="evidence" value="ECO:0007669"/>
    <property type="project" value="TreeGrafter"/>
</dbReference>
<feature type="domain" description="Metallo-beta-lactamase" evidence="1">
    <location>
        <begin position="47"/>
        <end position="223"/>
    </location>
</feature>
<reference evidence="2 3" key="1">
    <citation type="submission" date="2019-03" db="EMBL/GenBank/DDBJ databases">
        <title>Genomic Encyclopedia of Type Strains, Phase IV (KMG-IV): sequencing the most valuable type-strain genomes for metagenomic binning, comparative biology and taxonomic classification.</title>
        <authorList>
            <person name="Goeker M."/>
        </authorList>
    </citation>
    <scope>NUCLEOTIDE SEQUENCE [LARGE SCALE GENOMIC DNA]</scope>
    <source>
        <strain evidence="2 3">DSM 45765</strain>
    </source>
</reference>
<sequence length="256" mass="27354">MRLTILGCSGSVPRPDAAASGYLLEADGYLLGIELGNGVLARLMALRDPFALNALLLSHLHPDHCADFSALTVYRRYHAAPPYDPRARRLPVYAPAEAPERLACAHAADAAERADADLGDVYEFHPLAAGDLRLGPWHIRVVPMRHPTEAFGFRISDGERVLAYTGDTAHCAGLDELATGADLLLAEASWTDAPERPAGVHLSGVEAGQLAARAGVGRLVVTHVQPWTDANAVLAEARGAYRGDARLAEQNAVYQL</sequence>